<organism evidence="1 2">
    <name type="scientific">Neisseria wadsworthii 9715</name>
    <dbReference type="NCBI Taxonomy" id="1030841"/>
    <lineage>
        <taxon>Bacteria</taxon>
        <taxon>Pseudomonadati</taxon>
        <taxon>Pseudomonadota</taxon>
        <taxon>Betaproteobacteria</taxon>
        <taxon>Neisseriales</taxon>
        <taxon>Neisseriaceae</taxon>
        <taxon>Neisseria</taxon>
    </lineage>
</organism>
<accession>G4CNF3</accession>
<dbReference type="InterPro" id="IPR016155">
    <property type="entry name" value="Mopterin_synth/thiamin_S_b"/>
</dbReference>
<dbReference type="PATRIC" id="fig|1030841.3.peg.604"/>
<dbReference type="NCBIfam" id="TIGR01683">
    <property type="entry name" value="thiS"/>
    <property type="match status" value="1"/>
</dbReference>
<dbReference type="STRING" id="1030841.HMPREF9370_0612"/>
<dbReference type="HOGENOM" id="CLU_174611_2_0_4"/>
<evidence type="ECO:0000313" key="1">
    <source>
        <dbReference type="EMBL" id="EGZ49967.1"/>
    </source>
</evidence>
<proteinExistence type="predicted"/>
<dbReference type="AlphaFoldDB" id="G4CNF3"/>
<name>G4CNF3_9NEIS</name>
<dbReference type="EMBL" id="AGAZ01000026">
    <property type="protein sequence ID" value="EGZ49967.1"/>
    <property type="molecule type" value="Genomic_DNA"/>
</dbReference>
<dbReference type="RefSeq" id="WP_009115758.1">
    <property type="nucleotide sequence ID" value="NZ_JH165159.1"/>
</dbReference>
<dbReference type="InterPro" id="IPR012675">
    <property type="entry name" value="Beta-grasp_dom_sf"/>
</dbReference>
<dbReference type="Gene3D" id="3.10.20.30">
    <property type="match status" value="1"/>
</dbReference>
<dbReference type="SUPFAM" id="SSF54285">
    <property type="entry name" value="MoaD/ThiS"/>
    <property type="match status" value="1"/>
</dbReference>
<protein>
    <submittedName>
        <fullName evidence="1">Thiamine biosynthesis protein ThiS</fullName>
    </submittedName>
</protein>
<keyword evidence="2" id="KW-1185">Reference proteome</keyword>
<dbReference type="OrthoDB" id="9800283at2"/>
<dbReference type="Proteomes" id="UP000005336">
    <property type="component" value="Unassembled WGS sequence"/>
</dbReference>
<dbReference type="CDD" id="cd00565">
    <property type="entry name" value="Ubl_ThiS"/>
    <property type="match status" value="1"/>
</dbReference>
<dbReference type="InterPro" id="IPR003749">
    <property type="entry name" value="ThiS/MoaD-like"/>
</dbReference>
<comment type="caution">
    <text evidence="1">The sequence shown here is derived from an EMBL/GenBank/DDBJ whole genome shotgun (WGS) entry which is preliminary data.</text>
</comment>
<sequence>MKIILNGDAVELDGQTVADLIAQTEPAKPFAVAVNTGFVPKGRYAETVLNEGDKVDIVKPVVGG</sequence>
<dbReference type="Pfam" id="PF02597">
    <property type="entry name" value="ThiS"/>
    <property type="match status" value="1"/>
</dbReference>
<evidence type="ECO:0000313" key="2">
    <source>
        <dbReference type="Proteomes" id="UP000005336"/>
    </source>
</evidence>
<dbReference type="PANTHER" id="PTHR34472">
    <property type="entry name" value="SULFUR CARRIER PROTEIN THIS"/>
    <property type="match status" value="1"/>
</dbReference>
<dbReference type="PANTHER" id="PTHR34472:SF1">
    <property type="entry name" value="SULFUR CARRIER PROTEIN THIS"/>
    <property type="match status" value="1"/>
</dbReference>
<reference evidence="1 2" key="1">
    <citation type="submission" date="2011-06" db="EMBL/GenBank/DDBJ databases">
        <authorList>
            <person name="Muzny D."/>
            <person name="Qin X."/>
            <person name="Deng J."/>
            <person name="Jiang H."/>
            <person name="Liu Y."/>
            <person name="Qu J."/>
            <person name="Song X.-Z."/>
            <person name="Zhang L."/>
            <person name="Thornton R."/>
            <person name="Coyle M."/>
            <person name="Francisco L."/>
            <person name="Jackson L."/>
            <person name="Javaid M."/>
            <person name="Korchina V."/>
            <person name="Kovar C."/>
            <person name="Mata R."/>
            <person name="Mathew T."/>
            <person name="Ngo R."/>
            <person name="Nguyen L."/>
            <person name="Nguyen N."/>
            <person name="Okwuonu G."/>
            <person name="Ongeri F."/>
            <person name="Pham C."/>
            <person name="Simmons D."/>
            <person name="Wilczek-Boney K."/>
            <person name="Hale W."/>
            <person name="Jakkamsetti A."/>
            <person name="Pham P."/>
            <person name="Ruth R."/>
            <person name="San Lucas F."/>
            <person name="Warren J."/>
            <person name="Zhang J."/>
            <person name="Zhao Z."/>
            <person name="Zhou C."/>
            <person name="Zhu D."/>
            <person name="Lee S."/>
            <person name="Bess C."/>
            <person name="Blankenburg K."/>
            <person name="Forbes L."/>
            <person name="Fu Q."/>
            <person name="Gubbala S."/>
            <person name="Hirani K."/>
            <person name="Jayaseelan J.C."/>
            <person name="Lara F."/>
            <person name="Munidasa M."/>
            <person name="Palculict T."/>
            <person name="Patil S."/>
            <person name="Pu L.-L."/>
            <person name="Saada N."/>
            <person name="Tang L."/>
            <person name="Weissenberger G."/>
            <person name="Zhu Y."/>
            <person name="Hemphill L."/>
            <person name="Shang Y."/>
            <person name="Youmans B."/>
            <person name="Ayvaz T."/>
            <person name="Ross M."/>
            <person name="Santibanez J."/>
            <person name="Aqrawi P."/>
            <person name="Gross S."/>
            <person name="Joshi V."/>
            <person name="Fowler G."/>
            <person name="Nazareth L."/>
            <person name="Reid J."/>
            <person name="Worley K."/>
            <person name="Petrosino J."/>
            <person name="Highlander S."/>
            <person name="Gibbs R."/>
        </authorList>
    </citation>
    <scope>NUCLEOTIDE SEQUENCE [LARGE SCALE GENOMIC DNA]</scope>
    <source>
        <strain evidence="1 2">9715</strain>
    </source>
</reference>
<gene>
    <name evidence="1" type="primary">thiS</name>
    <name evidence="1" type="ORF">HMPREF9370_0612</name>
</gene>
<dbReference type="InterPro" id="IPR010035">
    <property type="entry name" value="Thi_S"/>
</dbReference>